<feature type="transmembrane region" description="Helical" evidence="1">
    <location>
        <begin position="60"/>
        <end position="88"/>
    </location>
</feature>
<feature type="transmembrane region" description="Helical" evidence="1">
    <location>
        <begin position="94"/>
        <end position="122"/>
    </location>
</feature>
<proteinExistence type="predicted"/>
<gene>
    <name evidence="2" type="ORF">C6571_03125</name>
</gene>
<keyword evidence="1" id="KW-1133">Transmembrane helix</keyword>
<keyword evidence="3" id="KW-1185">Reference proteome</keyword>
<dbReference type="EMBL" id="CP027669">
    <property type="protein sequence ID" value="AVO40406.1"/>
    <property type="molecule type" value="Genomic_DNA"/>
</dbReference>
<protein>
    <submittedName>
        <fullName evidence="2">Uncharacterized protein</fullName>
    </submittedName>
</protein>
<dbReference type="AlphaFoldDB" id="A0A2S0MWX9"/>
<evidence type="ECO:0000256" key="1">
    <source>
        <dbReference type="SAM" id="Phobius"/>
    </source>
</evidence>
<feature type="transmembrane region" description="Helical" evidence="1">
    <location>
        <begin position="20"/>
        <end position="40"/>
    </location>
</feature>
<reference evidence="2 3" key="1">
    <citation type="submission" date="2018-03" db="EMBL/GenBank/DDBJ databases">
        <title>Genome sequencing of Simplicispira sp.</title>
        <authorList>
            <person name="Kim S.-J."/>
            <person name="Heo J."/>
            <person name="Kwon S.-W."/>
        </authorList>
    </citation>
    <scope>NUCLEOTIDE SEQUENCE [LARGE SCALE GENOMIC DNA]</scope>
    <source>
        <strain evidence="2 3">SC1-8</strain>
    </source>
</reference>
<dbReference type="Proteomes" id="UP000239326">
    <property type="component" value="Chromosome"/>
</dbReference>
<dbReference type="KEGG" id="simp:C6571_03125"/>
<keyword evidence="1" id="KW-0472">Membrane</keyword>
<name>A0A2S0MWX9_9BURK</name>
<evidence type="ECO:0000313" key="2">
    <source>
        <dbReference type="EMBL" id="AVO40406.1"/>
    </source>
</evidence>
<keyword evidence="1" id="KW-0812">Transmembrane</keyword>
<organism evidence="2 3">
    <name type="scientific">Simplicispira suum</name>
    <dbReference type="NCBI Taxonomy" id="2109915"/>
    <lineage>
        <taxon>Bacteria</taxon>
        <taxon>Pseudomonadati</taxon>
        <taxon>Pseudomonadota</taxon>
        <taxon>Betaproteobacteria</taxon>
        <taxon>Burkholderiales</taxon>
        <taxon>Comamonadaceae</taxon>
        <taxon>Simplicispira</taxon>
    </lineage>
</organism>
<accession>A0A2S0MWX9</accession>
<evidence type="ECO:0000313" key="3">
    <source>
        <dbReference type="Proteomes" id="UP000239326"/>
    </source>
</evidence>
<sequence>MAGAGGGEVDAGGLKRARKMFVLPALIFPFVFGLALFRLVEIPRKLWAGMLRLPGRHRRLWLAATAGAYLALLCYTAALAAVLARAIFLAENQVFAYLSLLIYVASYPVVYFVAAWVFYYGLEPKKHQEAR</sequence>